<keyword evidence="6 7" id="KW-0472">Membrane</keyword>
<feature type="transmembrane region" description="Helical" evidence="7">
    <location>
        <begin position="103"/>
        <end position="123"/>
    </location>
</feature>
<evidence type="ECO:0000259" key="8">
    <source>
        <dbReference type="PROSITE" id="PS50928"/>
    </source>
</evidence>
<evidence type="ECO:0000256" key="5">
    <source>
        <dbReference type="ARBA" id="ARBA00022989"/>
    </source>
</evidence>
<accession>A0A4R4VU35</accession>
<dbReference type="PANTHER" id="PTHR30193:SF44">
    <property type="entry name" value="LACTOSE TRANSPORT SYSTEM PERMEASE PROTEIN LACF"/>
    <property type="match status" value="1"/>
</dbReference>
<evidence type="ECO:0000256" key="4">
    <source>
        <dbReference type="ARBA" id="ARBA00022692"/>
    </source>
</evidence>
<name>A0A4R4VU35_9ACTN</name>
<dbReference type="GO" id="GO:0055085">
    <property type="term" value="P:transmembrane transport"/>
    <property type="evidence" value="ECO:0007669"/>
    <property type="project" value="InterPro"/>
</dbReference>
<dbReference type="SUPFAM" id="SSF161098">
    <property type="entry name" value="MetI-like"/>
    <property type="match status" value="1"/>
</dbReference>
<keyword evidence="5 7" id="KW-1133">Transmembrane helix</keyword>
<comment type="similarity">
    <text evidence="7">Belongs to the binding-protein-dependent transport system permease family.</text>
</comment>
<keyword evidence="2 7" id="KW-0813">Transport</keyword>
<feature type="transmembrane region" description="Helical" evidence="7">
    <location>
        <begin position="263"/>
        <end position="282"/>
    </location>
</feature>
<gene>
    <name evidence="9" type="ORF">E1292_12640</name>
</gene>
<evidence type="ECO:0000313" key="10">
    <source>
        <dbReference type="Proteomes" id="UP000295258"/>
    </source>
</evidence>
<feature type="transmembrane region" description="Helical" evidence="7">
    <location>
        <begin position="152"/>
        <end position="178"/>
    </location>
</feature>
<evidence type="ECO:0000256" key="7">
    <source>
        <dbReference type="RuleBase" id="RU363032"/>
    </source>
</evidence>
<organism evidence="9 10">
    <name type="scientific">Nonomuraea deserti</name>
    <dbReference type="NCBI Taxonomy" id="1848322"/>
    <lineage>
        <taxon>Bacteria</taxon>
        <taxon>Bacillati</taxon>
        <taxon>Actinomycetota</taxon>
        <taxon>Actinomycetes</taxon>
        <taxon>Streptosporangiales</taxon>
        <taxon>Streptosporangiaceae</taxon>
        <taxon>Nonomuraea</taxon>
    </lineage>
</organism>
<dbReference type="AlphaFoldDB" id="A0A4R4VU35"/>
<dbReference type="CDD" id="cd06261">
    <property type="entry name" value="TM_PBP2"/>
    <property type="match status" value="1"/>
</dbReference>
<dbReference type="InterPro" id="IPR051393">
    <property type="entry name" value="ABC_transporter_permease"/>
</dbReference>
<comment type="subcellular location">
    <subcellularLocation>
        <location evidence="1 7">Cell membrane</location>
        <topology evidence="1 7">Multi-pass membrane protein</topology>
    </subcellularLocation>
</comment>
<feature type="domain" description="ABC transmembrane type-1" evidence="8">
    <location>
        <begin position="66"/>
        <end position="282"/>
    </location>
</feature>
<dbReference type="InterPro" id="IPR035906">
    <property type="entry name" value="MetI-like_sf"/>
</dbReference>
<dbReference type="Pfam" id="PF00528">
    <property type="entry name" value="BPD_transp_1"/>
    <property type="match status" value="1"/>
</dbReference>
<reference evidence="9 10" key="1">
    <citation type="submission" date="2019-03" db="EMBL/GenBank/DDBJ databases">
        <title>Draft genome sequences of novel Actinobacteria.</title>
        <authorList>
            <person name="Sahin N."/>
            <person name="Ay H."/>
            <person name="Saygin H."/>
        </authorList>
    </citation>
    <scope>NUCLEOTIDE SEQUENCE [LARGE SCALE GENOMIC DNA]</scope>
    <source>
        <strain evidence="9 10">KC310</strain>
    </source>
</reference>
<feature type="transmembrane region" description="Helical" evidence="7">
    <location>
        <begin position="199"/>
        <end position="221"/>
    </location>
</feature>
<evidence type="ECO:0000313" key="9">
    <source>
        <dbReference type="EMBL" id="TDD07737.1"/>
    </source>
</evidence>
<dbReference type="EMBL" id="SMKO01000024">
    <property type="protein sequence ID" value="TDD07737.1"/>
    <property type="molecule type" value="Genomic_DNA"/>
</dbReference>
<evidence type="ECO:0000256" key="6">
    <source>
        <dbReference type="ARBA" id="ARBA00023136"/>
    </source>
</evidence>
<dbReference type="InterPro" id="IPR000515">
    <property type="entry name" value="MetI-like"/>
</dbReference>
<sequence length="292" mass="31079">MIGRRPAIPWLFVAPALLVALVFSLGPFVNTVVLAFTNASTLGGGTFTGLDNFARLAEDQKFWHALGNTALYVLLCVPAMVVLPLLLALLVQKKIFAVGIFRALFYSPVVASMVVVGLIWSWLLSSDGLVNAALRGLNVISEPLPFLTDADLLLLSAVGVTVWKGLGYYMVVYLAALADVPREHHEAAQVDGAGLLRRFWSVTVPAIRPTMVLVATLSAVASAKVFAEIYVLSNGSAGPGGQAASIVYYIREAGLGLNGESGYASALSLVLFVATLGFSLLITRLNRQEDRS</sequence>
<dbReference type="SUPFAM" id="SSF160964">
    <property type="entry name" value="MalF N-terminal region-like"/>
    <property type="match status" value="1"/>
</dbReference>
<comment type="caution">
    <text evidence="9">The sequence shown here is derived from an EMBL/GenBank/DDBJ whole genome shotgun (WGS) entry which is preliminary data.</text>
</comment>
<dbReference type="PROSITE" id="PS50928">
    <property type="entry name" value="ABC_TM1"/>
    <property type="match status" value="1"/>
</dbReference>
<proteinExistence type="inferred from homology"/>
<keyword evidence="4 7" id="KW-0812">Transmembrane</keyword>
<dbReference type="GO" id="GO:0005886">
    <property type="term" value="C:plasma membrane"/>
    <property type="evidence" value="ECO:0007669"/>
    <property type="project" value="UniProtKB-SubCell"/>
</dbReference>
<dbReference type="Proteomes" id="UP000295258">
    <property type="component" value="Unassembled WGS sequence"/>
</dbReference>
<evidence type="ECO:0000256" key="2">
    <source>
        <dbReference type="ARBA" id="ARBA00022448"/>
    </source>
</evidence>
<dbReference type="PANTHER" id="PTHR30193">
    <property type="entry name" value="ABC TRANSPORTER PERMEASE PROTEIN"/>
    <property type="match status" value="1"/>
</dbReference>
<evidence type="ECO:0000256" key="1">
    <source>
        <dbReference type="ARBA" id="ARBA00004651"/>
    </source>
</evidence>
<dbReference type="RefSeq" id="WP_132595296.1">
    <property type="nucleotide sequence ID" value="NZ_SMKO01000024.1"/>
</dbReference>
<evidence type="ECO:0000256" key="3">
    <source>
        <dbReference type="ARBA" id="ARBA00022475"/>
    </source>
</evidence>
<feature type="transmembrane region" description="Helical" evidence="7">
    <location>
        <begin position="70"/>
        <end position="91"/>
    </location>
</feature>
<dbReference type="Gene3D" id="1.10.3720.10">
    <property type="entry name" value="MetI-like"/>
    <property type="match status" value="1"/>
</dbReference>
<keyword evidence="3" id="KW-1003">Cell membrane</keyword>
<protein>
    <submittedName>
        <fullName evidence="9">Sugar ABC transporter permease</fullName>
    </submittedName>
</protein>
<keyword evidence="10" id="KW-1185">Reference proteome</keyword>